<gene>
    <name evidence="2" type="ORF">SAMN02745887_01512</name>
</gene>
<proteinExistence type="predicted"/>
<sequence length="1099" mass="120254">MWFTRISIQNPVFATMMMVALVVLGLFAYKRLPIEEMPDIEFPFAIVVTTYPGASPEIIETEISRPLEEKLSTISGLKNLTSDSYNGQSVVVAEFELSTDVDEAMKDVREKVDEAKADFRREVNEPYITRAREGDGPTLSVAITSDKLSQRQMTIRADQYIQRQFQSVKGVGNVKLVGGIERQLRVEILPQRMRALGIGADQIIAAIRSENQEVPVGNIEFDKTERVVQLKGRLSEAADFGKIVVARRNGQPILLSQVANVIDGEETQESLALVNGKRALSIDITKVSGANTVQVADDVRAMVDELNKELSAEGMSLQVIGDGSRGIRRSLADVKSTLFEGAALTVLIVWLFLGSWRSTVITGLTLPVALIGTFFFLQAFGFTINVMTLMAMSLCVGLLVDDAIVVRENIVRHAEMGKGHYQAAMDGTAEIGLAVLATTLTIVAVFLPVGFMGGIIGKFFFQFGIAVCAAVLISMFVSFTLDPMLSSVWHDPHAHGMRHGGLFGRLLDGFERWMDKVSAFYARSIEWVLNPTRLNIPKWLVLILAVLFLPVTLFVLATRPRARTWFRGGMRGKPSWSHRSLVLIASVVLFFGSFLLVPMIGAEFIPKADVGRVYIDFRTPIGSTLDYTTSKAEQVEAALRDFTEIEEMYTSINTGDSGGKHIALTRLNLIEKKKRRSQDEVIKAIRTRLDKIAGIELRSVRGPDGGGGGRPIFITIQGKDLGELQRIAENTAERLGRIKGVTNVQTSLRAAKPALDIKVNREMASAVGLSVGQIGSTLRPLVAGDDIGTWQAPDGESYDIVVRLPESSRRIDQDLKDLPIASNDSDPISGQQIMVPLSQVAEISDSGTPTLIKRRNLFRNVEVYADVEGVPVGSVQPEVDKVLKSIQMPPGYRFAQEGANRDMEESFGYAVQALIIGVVFIYLVLASQFASFSQPLAIMTSLPLSLVGIFLALLAWRSTLNLFSIIGVIMLMGLVTKNAILLIDFVNRLREQGMERFAAIVEAGHVRLRPILMTTFAMIGGMLPLALALGEGSEQRAPMAHAIIGGVITSTLLTLVVVPVVFTYLDDLGLWLRQKFAGKHAPTVGPETLESAPQPGTGR</sequence>
<dbReference type="Gene3D" id="3.30.2090.10">
    <property type="entry name" value="Multidrug efflux transporter AcrB TolC docking domain, DN and DC subdomains"/>
    <property type="match status" value="2"/>
</dbReference>
<keyword evidence="3" id="KW-1185">Reference proteome</keyword>
<feature type="transmembrane region" description="Helical" evidence="1">
    <location>
        <begin position="337"/>
        <end position="353"/>
    </location>
</feature>
<protein>
    <submittedName>
        <fullName evidence="2">Multidrug efflux pump subunit AcrB</fullName>
    </submittedName>
</protein>
<evidence type="ECO:0000313" key="2">
    <source>
        <dbReference type="EMBL" id="SFZ75222.1"/>
    </source>
</evidence>
<feature type="transmembrane region" description="Helical" evidence="1">
    <location>
        <begin position="359"/>
        <end position="377"/>
    </location>
</feature>
<evidence type="ECO:0000256" key="1">
    <source>
        <dbReference type="SAM" id="Phobius"/>
    </source>
</evidence>
<dbReference type="Gene3D" id="1.20.1640.10">
    <property type="entry name" value="Multidrug efflux transporter AcrB transmembrane domain"/>
    <property type="match status" value="2"/>
</dbReference>
<dbReference type="PANTHER" id="PTHR32063:SF0">
    <property type="entry name" value="SWARMING MOTILITY PROTEIN SWRC"/>
    <property type="match status" value="1"/>
</dbReference>
<name>A0A1K2HEK9_9NEIS</name>
<keyword evidence="1" id="KW-0472">Membrane</keyword>
<organism evidence="2 3">
    <name type="scientific">Chitinimonas taiwanensis DSM 18899</name>
    <dbReference type="NCBI Taxonomy" id="1121279"/>
    <lineage>
        <taxon>Bacteria</taxon>
        <taxon>Pseudomonadati</taxon>
        <taxon>Pseudomonadota</taxon>
        <taxon>Betaproteobacteria</taxon>
        <taxon>Neisseriales</taxon>
        <taxon>Chitinibacteraceae</taxon>
        <taxon>Chitinimonas</taxon>
    </lineage>
</organism>
<dbReference type="EMBL" id="FPKR01000005">
    <property type="protein sequence ID" value="SFZ75222.1"/>
    <property type="molecule type" value="Genomic_DNA"/>
</dbReference>
<feature type="transmembrane region" description="Helical" evidence="1">
    <location>
        <begin position="1042"/>
        <end position="1065"/>
    </location>
</feature>
<feature type="transmembrane region" description="Helical" evidence="1">
    <location>
        <begin position="580"/>
        <end position="600"/>
    </location>
</feature>
<feature type="transmembrane region" description="Helical" evidence="1">
    <location>
        <begin position="12"/>
        <end position="29"/>
    </location>
</feature>
<feature type="transmembrane region" description="Helical" evidence="1">
    <location>
        <begin position="459"/>
        <end position="481"/>
    </location>
</feature>
<feature type="transmembrane region" description="Helical" evidence="1">
    <location>
        <begin position="907"/>
        <end position="925"/>
    </location>
</feature>
<evidence type="ECO:0000313" key="3">
    <source>
        <dbReference type="Proteomes" id="UP000186513"/>
    </source>
</evidence>
<dbReference type="Gene3D" id="3.30.70.1430">
    <property type="entry name" value="Multidrug efflux transporter AcrB pore domain"/>
    <property type="match status" value="2"/>
</dbReference>
<keyword evidence="1" id="KW-1133">Transmembrane helix</keyword>
<feature type="transmembrane region" description="Helical" evidence="1">
    <location>
        <begin position="539"/>
        <end position="559"/>
    </location>
</feature>
<dbReference type="RefSeq" id="WP_072428035.1">
    <property type="nucleotide sequence ID" value="NZ_FPKR01000005.1"/>
</dbReference>
<dbReference type="InterPro" id="IPR027463">
    <property type="entry name" value="AcrB_DN_DC_subdom"/>
</dbReference>
<feature type="transmembrane region" description="Helical" evidence="1">
    <location>
        <begin position="937"/>
        <end position="956"/>
    </location>
</feature>
<dbReference type="PRINTS" id="PR00702">
    <property type="entry name" value="ACRIFLAVINRP"/>
</dbReference>
<dbReference type="OrthoDB" id="9177212at2"/>
<accession>A0A1K2HEK9</accession>
<dbReference type="GO" id="GO:0042910">
    <property type="term" value="F:xenobiotic transmembrane transporter activity"/>
    <property type="evidence" value="ECO:0007669"/>
    <property type="project" value="TreeGrafter"/>
</dbReference>
<feature type="transmembrane region" description="Helical" evidence="1">
    <location>
        <begin position="962"/>
        <end position="987"/>
    </location>
</feature>
<feature type="transmembrane region" description="Helical" evidence="1">
    <location>
        <begin position="431"/>
        <end position="452"/>
    </location>
</feature>
<dbReference type="Proteomes" id="UP000186513">
    <property type="component" value="Unassembled WGS sequence"/>
</dbReference>
<keyword evidence="1" id="KW-0812">Transmembrane</keyword>
<dbReference type="Pfam" id="PF00873">
    <property type="entry name" value="ACR_tran"/>
    <property type="match status" value="2"/>
</dbReference>
<dbReference type="GO" id="GO:0005886">
    <property type="term" value="C:plasma membrane"/>
    <property type="evidence" value="ECO:0007669"/>
    <property type="project" value="TreeGrafter"/>
</dbReference>
<dbReference type="InterPro" id="IPR001036">
    <property type="entry name" value="Acrflvin-R"/>
</dbReference>
<dbReference type="SUPFAM" id="SSF82714">
    <property type="entry name" value="Multidrug efflux transporter AcrB TolC docking domain, DN and DC subdomains"/>
    <property type="match status" value="2"/>
</dbReference>
<reference evidence="2 3" key="1">
    <citation type="submission" date="2016-11" db="EMBL/GenBank/DDBJ databases">
        <authorList>
            <person name="Jaros S."/>
            <person name="Januszkiewicz K."/>
            <person name="Wedrychowicz H."/>
        </authorList>
    </citation>
    <scope>NUCLEOTIDE SEQUENCE [LARGE SCALE GENOMIC DNA]</scope>
    <source>
        <strain evidence="2 3">DSM 18899</strain>
    </source>
</reference>
<dbReference type="SUPFAM" id="SSF82693">
    <property type="entry name" value="Multidrug efflux transporter AcrB pore domain, PN1, PN2, PC1 and PC2 subdomains"/>
    <property type="match status" value="3"/>
</dbReference>
<dbReference type="STRING" id="1121279.SAMN02745887_01512"/>
<dbReference type="AlphaFoldDB" id="A0A1K2HEK9"/>
<feature type="transmembrane region" description="Helical" evidence="1">
    <location>
        <begin position="1008"/>
        <end position="1030"/>
    </location>
</feature>
<dbReference type="PANTHER" id="PTHR32063">
    <property type="match status" value="1"/>
</dbReference>
<dbReference type="SUPFAM" id="SSF82866">
    <property type="entry name" value="Multidrug efflux transporter AcrB transmembrane domain"/>
    <property type="match status" value="2"/>
</dbReference>